<dbReference type="Pfam" id="PF00133">
    <property type="entry name" value="tRNA-synt_1"/>
    <property type="match status" value="2"/>
</dbReference>
<evidence type="ECO:0000256" key="8">
    <source>
        <dbReference type="ARBA" id="ARBA00029936"/>
    </source>
</evidence>
<dbReference type="PANTHER" id="PTHR11946:SF109">
    <property type="entry name" value="VALINE--TRNA LIGASE"/>
    <property type="match status" value="1"/>
</dbReference>
<keyword evidence="5" id="KW-0067">ATP-binding</keyword>
<dbReference type="EC" id="6.1.1.9" evidence="2"/>
<dbReference type="AlphaFoldDB" id="A0A6H5GXF3"/>
<evidence type="ECO:0000256" key="9">
    <source>
        <dbReference type="SAM" id="MobiDB-lite"/>
    </source>
</evidence>
<evidence type="ECO:0000256" key="4">
    <source>
        <dbReference type="ARBA" id="ARBA00022741"/>
    </source>
</evidence>
<dbReference type="InterPro" id="IPR002303">
    <property type="entry name" value="Valyl-tRNA_ligase"/>
</dbReference>
<keyword evidence="4" id="KW-0547">Nucleotide-binding</keyword>
<dbReference type="PANTHER" id="PTHR11946">
    <property type="entry name" value="VALYL-TRNA SYNTHETASES"/>
    <property type="match status" value="1"/>
</dbReference>
<feature type="region of interest" description="Disordered" evidence="9">
    <location>
        <begin position="151"/>
        <end position="218"/>
    </location>
</feature>
<evidence type="ECO:0000256" key="7">
    <source>
        <dbReference type="ARBA" id="ARBA00023146"/>
    </source>
</evidence>
<evidence type="ECO:0000256" key="3">
    <source>
        <dbReference type="ARBA" id="ARBA00022598"/>
    </source>
</evidence>
<comment type="similarity">
    <text evidence="1">Belongs to the class-I aminoacyl-tRNA synthetase family.</text>
</comment>
<organism evidence="11 12">
    <name type="scientific">Nesidiocoris tenuis</name>
    <dbReference type="NCBI Taxonomy" id="355587"/>
    <lineage>
        <taxon>Eukaryota</taxon>
        <taxon>Metazoa</taxon>
        <taxon>Ecdysozoa</taxon>
        <taxon>Arthropoda</taxon>
        <taxon>Hexapoda</taxon>
        <taxon>Insecta</taxon>
        <taxon>Pterygota</taxon>
        <taxon>Neoptera</taxon>
        <taxon>Paraneoptera</taxon>
        <taxon>Hemiptera</taxon>
        <taxon>Heteroptera</taxon>
        <taxon>Panheteroptera</taxon>
        <taxon>Cimicomorpha</taxon>
        <taxon>Miridae</taxon>
        <taxon>Dicyphina</taxon>
        <taxon>Nesidiocoris</taxon>
    </lineage>
</organism>
<evidence type="ECO:0000313" key="11">
    <source>
        <dbReference type="EMBL" id="CAB0008513.1"/>
    </source>
</evidence>
<proteinExistence type="inferred from homology"/>
<dbReference type="Gene3D" id="3.40.50.620">
    <property type="entry name" value="HUPs"/>
    <property type="match status" value="1"/>
</dbReference>
<feature type="domain" description="Aminoacyl-tRNA synthetase class Ia" evidence="10">
    <location>
        <begin position="98"/>
        <end position="152"/>
    </location>
</feature>
<dbReference type="GO" id="GO:0005829">
    <property type="term" value="C:cytosol"/>
    <property type="evidence" value="ECO:0007669"/>
    <property type="project" value="TreeGrafter"/>
</dbReference>
<reference evidence="11 12" key="1">
    <citation type="submission" date="2020-02" db="EMBL/GenBank/DDBJ databases">
        <authorList>
            <person name="Ferguson B K."/>
        </authorList>
    </citation>
    <scope>NUCLEOTIDE SEQUENCE [LARGE SCALE GENOMIC DNA]</scope>
</reference>
<feature type="domain" description="Aminoacyl-tRNA synthetase class Ia" evidence="10">
    <location>
        <begin position="1"/>
        <end position="52"/>
    </location>
</feature>
<evidence type="ECO:0000256" key="1">
    <source>
        <dbReference type="ARBA" id="ARBA00005594"/>
    </source>
</evidence>
<gene>
    <name evidence="11" type="ORF">NTEN_LOCUS13759</name>
</gene>
<dbReference type="EMBL" id="CADCXU010020474">
    <property type="protein sequence ID" value="CAB0008513.1"/>
    <property type="molecule type" value="Genomic_DNA"/>
</dbReference>
<dbReference type="GO" id="GO:0005524">
    <property type="term" value="F:ATP binding"/>
    <property type="evidence" value="ECO:0007669"/>
    <property type="project" value="UniProtKB-KW"/>
</dbReference>
<feature type="compositionally biased region" description="Basic and acidic residues" evidence="9">
    <location>
        <begin position="151"/>
        <end position="166"/>
    </location>
</feature>
<dbReference type="GO" id="GO:0006438">
    <property type="term" value="P:valyl-tRNA aminoacylation"/>
    <property type="evidence" value="ECO:0007669"/>
    <property type="project" value="InterPro"/>
</dbReference>
<keyword evidence="7" id="KW-0030">Aminoacyl-tRNA synthetase</keyword>
<name>A0A6H5GXF3_9HEMI</name>
<dbReference type="InterPro" id="IPR014729">
    <property type="entry name" value="Rossmann-like_a/b/a_fold"/>
</dbReference>
<dbReference type="GO" id="GO:0004832">
    <property type="term" value="F:valine-tRNA ligase activity"/>
    <property type="evidence" value="ECO:0007669"/>
    <property type="project" value="UniProtKB-EC"/>
</dbReference>
<dbReference type="Proteomes" id="UP000479000">
    <property type="component" value="Unassembled WGS sequence"/>
</dbReference>
<accession>A0A6H5GXF3</accession>
<protein>
    <recommendedName>
        <fullName evidence="2">valine--tRNA ligase</fullName>
        <ecNumber evidence="2">6.1.1.9</ecNumber>
    </recommendedName>
    <alternativeName>
        <fullName evidence="8">Valyl-tRNA synthetase</fullName>
    </alternativeName>
</protein>
<dbReference type="OrthoDB" id="629407at2759"/>
<keyword evidence="6" id="KW-0648">Protein biosynthesis</keyword>
<evidence type="ECO:0000259" key="10">
    <source>
        <dbReference type="Pfam" id="PF00133"/>
    </source>
</evidence>
<evidence type="ECO:0000256" key="6">
    <source>
        <dbReference type="ARBA" id="ARBA00022917"/>
    </source>
</evidence>
<evidence type="ECO:0000313" key="12">
    <source>
        <dbReference type="Proteomes" id="UP000479000"/>
    </source>
</evidence>
<sequence length="218" mass="25348">MAEEALKAVESGHLEILPEFHKSTWHYWMSNIRDWCISRQLWWGHRIPAYKVTPRKPTSGAFSVSFARVFFDFWLPIGFLENRRPHIVGFFMQDDDFWISGRSEDEARAKAAKKFKLNPKDIDLQQDEDVLDTWFSSGLFPFSIFGWPENDRLSPSDRQGRPRSKNEQIAGKRHRPDGRYRGRLAGRPSRTVAKQQSGPAGDREGDCWTETGLPLRHT</sequence>
<dbReference type="InterPro" id="IPR002300">
    <property type="entry name" value="aa-tRNA-synth_Ia"/>
</dbReference>
<evidence type="ECO:0000256" key="5">
    <source>
        <dbReference type="ARBA" id="ARBA00022840"/>
    </source>
</evidence>
<dbReference type="SUPFAM" id="SSF52374">
    <property type="entry name" value="Nucleotidylyl transferase"/>
    <property type="match status" value="1"/>
</dbReference>
<keyword evidence="12" id="KW-1185">Reference proteome</keyword>
<evidence type="ECO:0000256" key="2">
    <source>
        <dbReference type="ARBA" id="ARBA00013169"/>
    </source>
</evidence>
<feature type="compositionally biased region" description="Basic residues" evidence="9">
    <location>
        <begin position="171"/>
        <end position="184"/>
    </location>
</feature>
<keyword evidence="3" id="KW-0436">Ligase</keyword>